<name>A0A5S6QYG7_TRIMR</name>
<dbReference type="WBParaSite" id="TMUE_3000012431.1">
    <property type="protein sequence ID" value="TMUE_3000012431.1"/>
    <property type="gene ID" value="WBGene00290549"/>
</dbReference>
<reference evidence="3" key="1">
    <citation type="submission" date="2019-12" db="UniProtKB">
        <authorList>
            <consortium name="WormBaseParasite"/>
        </authorList>
    </citation>
    <scope>IDENTIFICATION</scope>
</reference>
<organism evidence="2 3">
    <name type="scientific">Trichuris muris</name>
    <name type="common">Mouse whipworm</name>
    <dbReference type="NCBI Taxonomy" id="70415"/>
    <lineage>
        <taxon>Eukaryota</taxon>
        <taxon>Metazoa</taxon>
        <taxon>Ecdysozoa</taxon>
        <taxon>Nematoda</taxon>
        <taxon>Enoplea</taxon>
        <taxon>Dorylaimia</taxon>
        <taxon>Trichinellida</taxon>
        <taxon>Trichuridae</taxon>
        <taxon>Trichuris</taxon>
    </lineage>
</organism>
<dbReference type="Proteomes" id="UP000046395">
    <property type="component" value="Unassembled WGS sequence"/>
</dbReference>
<accession>A0A5S6QYG7</accession>
<proteinExistence type="predicted"/>
<protein>
    <submittedName>
        <fullName evidence="3">Uncharacterized protein</fullName>
    </submittedName>
</protein>
<dbReference type="AlphaFoldDB" id="A0A5S6QYG7"/>
<evidence type="ECO:0000313" key="2">
    <source>
        <dbReference type="Proteomes" id="UP000046395"/>
    </source>
</evidence>
<evidence type="ECO:0000313" key="3">
    <source>
        <dbReference type="WBParaSite" id="TMUE_3000012431.1"/>
    </source>
</evidence>
<feature type="region of interest" description="Disordered" evidence="1">
    <location>
        <begin position="71"/>
        <end position="91"/>
    </location>
</feature>
<evidence type="ECO:0000256" key="1">
    <source>
        <dbReference type="SAM" id="MobiDB-lite"/>
    </source>
</evidence>
<keyword evidence="2" id="KW-1185">Reference proteome</keyword>
<sequence length="91" mass="10315">MTSIVKSSSSARVFSERILLSQPRLPLARYWRIAPASAAFAIAAVPTASANASRPPISYRTIFTENKQQWSHNLKRHPQPCLHEFSKREDH</sequence>